<protein>
    <submittedName>
        <fullName evidence="2">CYTH domain-containing protein</fullName>
    </submittedName>
</protein>
<evidence type="ECO:0000259" key="1">
    <source>
        <dbReference type="PROSITE" id="PS51707"/>
    </source>
</evidence>
<dbReference type="SMART" id="SM01118">
    <property type="entry name" value="CYTH"/>
    <property type="match status" value="1"/>
</dbReference>
<proteinExistence type="predicted"/>
<gene>
    <name evidence="2" type="ORF">FYJ66_07230</name>
</gene>
<dbReference type="RefSeq" id="WP_154572843.1">
    <property type="nucleotide sequence ID" value="NZ_DBEZJY010000077.1"/>
</dbReference>
<dbReference type="Pfam" id="PF01928">
    <property type="entry name" value="CYTH"/>
    <property type="match status" value="1"/>
</dbReference>
<dbReference type="InterPro" id="IPR033469">
    <property type="entry name" value="CYTH-like_dom_sf"/>
</dbReference>
<name>A0A6A8M9G8_9FIRM</name>
<dbReference type="GO" id="GO:0046872">
    <property type="term" value="F:metal ion binding"/>
    <property type="evidence" value="ECO:0007669"/>
    <property type="project" value="TreeGrafter"/>
</dbReference>
<evidence type="ECO:0000313" key="2">
    <source>
        <dbReference type="EMBL" id="MST69380.1"/>
    </source>
</evidence>
<dbReference type="GO" id="GO:0050355">
    <property type="term" value="F:inorganic triphosphate phosphatase activity"/>
    <property type="evidence" value="ECO:0007669"/>
    <property type="project" value="InterPro"/>
</dbReference>
<dbReference type="InterPro" id="IPR023577">
    <property type="entry name" value="CYTH_domain"/>
</dbReference>
<dbReference type="PROSITE" id="PS51707">
    <property type="entry name" value="CYTH"/>
    <property type="match status" value="1"/>
</dbReference>
<sequence length="210" mass="24565">METEFKYRLEDRNQIPEILNDPMLDPFVNRDNLEDIMMHAVYFDTEDQDLRKAGIAYRIRYENDRITATIKWDNHVEEGLHSREEFNLVINDERFAENPDIGAFESSDAYDVLLKAAGEKKLLKLVEMEFRRQLIKVDTGRSMSALSFDDGVIHGQNGDSKILEMEVEWYHGDEEDFRDVAAKIAEKYDLKPENASKLQRGFTSDIRDSY</sequence>
<feature type="domain" description="CYTH" evidence="1">
    <location>
        <begin position="1"/>
        <end position="208"/>
    </location>
</feature>
<comment type="caution">
    <text evidence="2">The sequence shown here is derived from an EMBL/GenBank/DDBJ whole genome shotgun (WGS) entry which is preliminary data.</text>
</comment>
<organism evidence="2">
    <name type="scientific">Baileyella intestinalis</name>
    <dbReference type="NCBI Taxonomy" id="2606709"/>
    <lineage>
        <taxon>Bacteria</taxon>
        <taxon>Bacillati</taxon>
        <taxon>Bacillota</taxon>
        <taxon>Clostridia</taxon>
        <taxon>Peptostreptococcales</taxon>
        <taxon>Anaerovoracaceae</taxon>
        <taxon>Baileyella</taxon>
    </lineage>
</organism>
<dbReference type="EMBL" id="VUNB01000005">
    <property type="protein sequence ID" value="MST69380.1"/>
    <property type="molecule type" value="Genomic_DNA"/>
</dbReference>
<reference evidence="2" key="1">
    <citation type="submission" date="2019-09" db="EMBL/GenBank/DDBJ databases">
        <title>In-depth cultivation of the pig gut microbiome towards novel bacterial diversity and tailored functional studies.</title>
        <authorList>
            <person name="Wylensek D."/>
            <person name="Hitch T.C.A."/>
            <person name="Clavel T."/>
        </authorList>
    </citation>
    <scope>NUCLEOTIDE SEQUENCE</scope>
    <source>
        <strain evidence="2">RF-744-FAT-WT-3</strain>
    </source>
</reference>
<dbReference type="Gene3D" id="2.40.320.10">
    <property type="entry name" value="Hypothetical Protein Pfu-838710-001"/>
    <property type="match status" value="1"/>
</dbReference>
<dbReference type="PANTHER" id="PTHR39569:SF1">
    <property type="entry name" value="INORGANIC TRIPHOSPHATASE"/>
    <property type="match status" value="1"/>
</dbReference>
<dbReference type="SUPFAM" id="SSF55154">
    <property type="entry name" value="CYTH-like phosphatases"/>
    <property type="match status" value="1"/>
</dbReference>
<dbReference type="InterPro" id="IPR039013">
    <property type="entry name" value="YgiF"/>
</dbReference>
<dbReference type="PANTHER" id="PTHR39569">
    <property type="entry name" value="INORGANIC TRIPHOSPHATASE"/>
    <property type="match status" value="1"/>
</dbReference>
<accession>A0A6A8M9G8</accession>
<dbReference type="AlphaFoldDB" id="A0A6A8M9G8"/>